<dbReference type="InterPro" id="IPR029017">
    <property type="entry name" value="Enolase-like_N"/>
</dbReference>
<dbReference type="Gene3D" id="3.30.390.10">
    <property type="entry name" value="Enolase-like, N-terminal domain"/>
    <property type="match status" value="2"/>
</dbReference>
<dbReference type="Proteomes" id="UP000265618">
    <property type="component" value="Unassembled WGS sequence"/>
</dbReference>
<evidence type="ECO:0000313" key="4">
    <source>
        <dbReference type="EMBL" id="GIQ84498.1"/>
    </source>
</evidence>
<evidence type="ECO:0000259" key="3">
    <source>
        <dbReference type="Pfam" id="PF13378"/>
    </source>
</evidence>
<comment type="similarity">
    <text evidence="1">Belongs to the mandelate racemase/muconate lactonizing enzyme family.</text>
</comment>
<dbReference type="InterPro" id="IPR034593">
    <property type="entry name" value="DgoD-like"/>
</dbReference>
<keyword evidence="5" id="KW-1185">Reference proteome</keyword>
<accession>A0A9K3CWE2</accession>
<reference evidence="4 5" key="1">
    <citation type="journal article" date="2018" name="PLoS ONE">
        <title>The draft genome of Kipferlia bialata reveals reductive genome evolution in fornicate parasites.</title>
        <authorList>
            <person name="Tanifuji G."/>
            <person name="Takabayashi S."/>
            <person name="Kume K."/>
            <person name="Takagi M."/>
            <person name="Nakayama T."/>
            <person name="Kamikawa R."/>
            <person name="Inagaki Y."/>
            <person name="Hashimoto T."/>
        </authorList>
    </citation>
    <scope>NUCLEOTIDE SEQUENCE [LARGE SCALE GENOMIC DNA]</scope>
    <source>
        <strain evidence="4">NY0173</strain>
    </source>
</reference>
<dbReference type="InterPro" id="IPR036849">
    <property type="entry name" value="Enolase-like_C_sf"/>
</dbReference>
<dbReference type="PANTHER" id="PTHR48080:SF3">
    <property type="entry name" value="ENOLASE SUPERFAMILY MEMBER DDB_G0284701"/>
    <property type="match status" value="1"/>
</dbReference>
<evidence type="ECO:0000256" key="1">
    <source>
        <dbReference type="ARBA" id="ARBA00008031"/>
    </source>
</evidence>
<dbReference type="AlphaFoldDB" id="A0A9K3CWE2"/>
<sequence length="455" mass="47559">MSDSAVTQFSTTITSFGAPVEVTCSLHEYRLALRIPFETAHSRSTFRTNALTTLTLTSDGVSVTGYGEAGLPPLRPGVYNATFDTVTQFTEAVQNKLIPTPETEAEAEAEGETEGEDDMAPMTEVYDPFAPYGDAIAKPFFPVQDSPTDNLSKLLALSEVFKAIDAALSSPAPCSAKAAPAGAACWEMAALDVWGRLTKTPLHHLTPSTEEREQSLRSYYTVGVGSPDETKVALDFGLSKTSAIKLKVGSDASQTASAVEALAARGLKHVAIDANCSHTPESASLLLDQCQAASLDLTILEQPFPVEVEDGDIESWSAFKDAAKERGVVTLSDESFHGRDPVANCQSASKVASAVNIKLEKVGGVRQGLLAAQTAKQAGLDVWAGIMVVSTLGVNASVVILKAATLGGDLDGALLVTPDSDKFSGGWQWGSEAGLGAGCGSVLLSEEAGLGVTKK</sequence>
<proteinExistence type="inferred from homology"/>
<keyword evidence="2" id="KW-0479">Metal-binding</keyword>
<dbReference type="Pfam" id="PF13378">
    <property type="entry name" value="MR_MLE_C"/>
    <property type="match status" value="1"/>
</dbReference>
<dbReference type="Gene3D" id="3.20.20.120">
    <property type="entry name" value="Enolase-like C-terminal domain"/>
    <property type="match status" value="1"/>
</dbReference>
<evidence type="ECO:0000313" key="5">
    <source>
        <dbReference type="Proteomes" id="UP000265618"/>
    </source>
</evidence>
<dbReference type="PANTHER" id="PTHR48080">
    <property type="entry name" value="D-GALACTONATE DEHYDRATASE-RELATED"/>
    <property type="match status" value="1"/>
</dbReference>
<dbReference type="GO" id="GO:0046872">
    <property type="term" value="F:metal ion binding"/>
    <property type="evidence" value="ECO:0007669"/>
    <property type="project" value="UniProtKB-KW"/>
</dbReference>
<dbReference type="EMBL" id="BDIP01001482">
    <property type="protein sequence ID" value="GIQ84498.1"/>
    <property type="molecule type" value="Genomic_DNA"/>
</dbReference>
<gene>
    <name evidence="4" type="ORF">KIPB_005997</name>
</gene>
<organism evidence="4 5">
    <name type="scientific">Kipferlia bialata</name>
    <dbReference type="NCBI Taxonomy" id="797122"/>
    <lineage>
        <taxon>Eukaryota</taxon>
        <taxon>Metamonada</taxon>
        <taxon>Carpediemonas-like organisms</taxon>
        <taxon>Kipferlia</taxon>
    </lineage>
</organism>
<dbReference type="InterPro" id="IPR029065">
    <property type="entry name" value="Enolase_C-like"/>
</dbReference>
<dbReference type="OrthoDB" id="17395at2759"/>
<name>A0A9K3CWE2_9EUKA</name>
<protein>
    <submittedName>
        <fullName evidence="4">Mandelate racemase/muconate lactonizing enzyme/methylaspartate ammonia-lyase</fullName>
    </submittedName>
</protein>
<dbReference type="SUPFAM" id="SSF51604">
    <property type="entry name" value="Enolase C-terminal domain-like"/>
    <property type="match status" value="1"/>
</dbReference>
<evidence type="ECO:0000256" key="2">
    <source>
        <dbReference type="ARBA" id="ARBA00022723"/>
    </source>
</evidence>
<feature type="domain" description="Enolase C-terminal" evidence="3">
    <location>
        <begin position="242"/>
        <end position="411"/>
    </location>
</feature>
<comment type="caution">
    <text evidence="4">The sequence shown here is derived from an EMBL/GenBank/DDBJ whole genome shotgun (WGS) entry which is preliminary data.</text>
</comment>